<organism evidence="7 8">
    <name type="scientific">Lachnellula willkommii</name>
    <dbReference type="NCBI Taxonomy" id="215461"/>
    <lineage>
        <taxon>Eukaryota</taxon>
        <taxon>Fungi</taxon>
        <taxon>Dikarya</taxon>
        <taxon>Ascomycota</taxon>
        <taxon>Pezizomycotina</taxon>
        <taxon>Leotiomycetes</taxon>
        <taxon>Helotiales</taxon>
        <taxon>Lachnaceae</taxon>
        <taxon>Lachnellula</taxon>
    </lineage>
</organism>
<keyword evidence="8" id="KW-1185">Reference proteome</keyword>
<keyword evidence="2 4" id="KW-0863">Zinc-finger</keyword>
<dbReference type="InterPro" id="IPR013083">
    <property type="entry name" value="Znf_RING/FYVE/PHD"/>
</dbReference>
<evidence type="ECO:0000256" key="5">
    <source>
        <dbReference type="SAM" id="MobiDB-lite"/>
    </source>
</evidence>
<protein>
    <recommendedName>
        <fullName evidence="6">PHD-type domain-containing protein</fullName>
    </recommendedName>
</protein>
<dbReference type="InterPro" id="IPR011011">
    <property type="entry name" value="Znf_FYVE_PHD"/>
</dbReference>
<feature type="compositionally biased region" description="Polar residues" evidence="5">
    <location>
        <begin position="51"/>
        <end position="63"/>
    </location>
</feature>
<keyword evidence="1" id="KW-0479">Metal-binding</keyword>
<comment type="caution">
    <text evidence="7">The sequence shown here is derived from an EMBL/GenBank/DDBJ whole genome shotgun (WGS) entry which is preliminary data.</text>
</comment>
<sequence length="537" mass="61168">MKNATTCHRCATHKTKCKATATKRGVKRKTEEAVKTSDNGDCKAGRAINSLKPSHNTDSASASRRQKNTRSVVDKRPKSKRLAQTIDDQNKKSTTCSICITSPDLRARVSNKGMVQCEIKNCGRWYHMICLWEEGERHISVSHATRPDDSTLFICSACVNAPEDKDRECIAEAKVDMTDIINKVRRRLGIEEDAEMEIPDTPVSNNSLLQNNNIGHPSHGNRNIPWLSEDESSFLPAKEEEYRGFETDVIRRLMRNIDQSIFDYNMEVCDIKDMDKHNDEFWMTPLKMWERVDPNANVVAGQKWYDIEDAAMRSGTSNSHAPITSSLRSMVQVVGGGPLSIASNLYDLTFSQVHTACLSWFVIDILESHVDLFELPNMKPLKAMMTGVVRFGEAKWPTMGKQVLREVQLRTWSRDLFRDEVLKNKAVFMSRLKSYMEPLTRNTNPMSDSRADIIESTMRLWSYLRLLGGKLHVIQPKLGSAFDSELQEAYDEIGMPLDRGRSLEKVVLWVARRGFRYREDSIDGPREMVVKAVVIVR</sequence>
<dbReference type="InterPro" id="IPR019787">
    <property type="entry name" value="Znf_PHD-finger"/>
</dbReference>
<dbReference type="SUPFAM" id="SSF57903">
    <property type="entry name" value="FYVE/PHD zinc finger"/>
    <property type="match status" value="1"/>
</dbReference>
<dbReference type="InterPro" id="IPR019786">
    <property type="entry name" value="Zinc_finger_PHD-type_CS"/>
</dbReference>
<evidence type="ECO:0000256" key="2">
    <source>
        <dbReference type="ARBA" id="ARBA00022771"/>
    </source>
</evidence>
<evidence type="ECO:0000313" key="8">
    <source>
        <dbReference type="Proteomes" id="UP000315522"/>
    </source>
</evidence>
<feature type="domain" description="PHD-type" evidence="6">
    <location>
        <begin position="93"/>
        <end position="161"/>
    </location>
</feature>
<proteinExistence type="predicted"/>
<reference evidence="7 8" key="1">
    <citation type="submission" date="2018-05" db="EMBL/GenBank/DDBJ databases">
        <title>Genome sequencing and assembly of the regulated plant pathogen Lachnellula willkommii and related sister species for the development of diagnostic species identification markers.</title>
        <authorList>
            <person name="Giroux E."/>
            <person name="Bilodeau G."/>
        </authorList>
    </citation>
    <scope>NUCLEOTIDE SEQUENCE [LARGE SCALE GENOMIC DNA]</scope>
    <source>
        <strain evidence="7 8">CBS 172.35</strain>
    </source>
</reference>
<dbReference type="PROSITE" id="PS50016">
    <property type="entry name" value="ZF_PHD_2"/>
    <property type="match status" value="1"/>
</dbReference>
<evidence type="ECO:0000256" key="4">
    <source>
        <dbReference type="PROSITE-ProRule" id="PRU00146"/>
    </source>
</evidence>
<accession>A0A559MMW8</accession>
<evidence type="ECO:0000313" key="7">
    <source>
        <dbReference type="EMBL" id="TVY94285.1"/>
    </source>
</evidence>
<keyword evidence="3" id="KW-0862">Zinc</keyword>
<feature type="region of interest" description="Disordered" evidence="5">
    <location>
        <begin position="22"/>
        <end position="87"/>
    </location>
</feature>
<dbReference type="GO" id="GO:0008270">
    <property type="term" value="F:zinc ion binding"/>
    <property type="evidence" value="ECO:0007669"/>
    <property type="project" value="UniProtKB-KW"/>
</dbReference>
<dbReference type="Gene3D" id="3.30.40.10">
    <property type="entry name" value="Zinc/RING finger domain, C3HC4 (zinc finger)"/>
    <property type="match status" value="1"/>
</dbReference>
<evidence type="ECO:0000256" key="3">
    <source>
        <dbReference type="ARBA" id="ARBA00022833"/>
    </source>
</evidence>
<dbReference type="CDD" id="cd15489">
    <property type="entry name" value="PHD_SF"/>
    <property type="match status" value="1"/>
</dbReference>
<dbReference type="Pfam" id="PF22908">
    <property type="entry name" value="PHD_NSD"/>
    <property type="match status" value="1"/>
</dbReference>
<dbReference type="AlphaFoldDB" id="A0A559MMW8"/>
<evidence type="ECO:0000256" key="1">
    <source>
        <dbReference type="ARBA" id="ARBA00022723"/>
    </source>
</evidence>
<dbReference type="EMBL" id="QGML01000022">
    <property type="protein sequence ID" value="TVY94285.1"/>
    <property type="molecule type" value="Genomic_DNA"/>
</dbReference>
<dbReference type="SMART" id="SM00249">
    <property type="entry name" value="PHD"/>
    <property type="match status" value="1"/>
</dbReference>
<dbReference type="Proteomes" id="UP000315522">
    <property type="component" value="Unassembled WGS sequence"/>
</dbReference>
<feature type="compositionally biased region" description="Basic and acidic residues" evidence="5">
    <location>
        <begin position="28"/>
        <end position="44"/>
    </location>
</feature>
<name>A0A559MMW8_9HELO</name>
<dbReference type="InterPro" id="IPR055198">
    <property type="entry name" value="NSD_PHD"/>
</dbReference>
<dbReference type="PROSITE" id="PS01359">
    <property type="entry name" value="ZF_PHD_1"/>
    <property type="match status" value="1"/>
</dbReference>
<evidence type="ECO:0000259" key="6">
    <source>
        <dbReference type="PROSITE" id="PS50016"/>
    </source>
</evidence>
<gene>
    <name evidence="7" type="ORF">LAWI1_G000462</name>
</gene>
<dbReference type="InterPro" id="IPR001965">
    <property type="entry name" value="Znf_PHD"/>
</dbReference>